<comment type="caution">
    <text evidence="2">The sequence shown here is derived from an EMBL/GenBank/DDBJ whole genome shotgun (WGS) entry which is preliminary data.</text>
</comment>
<dbReference type="PANTHER" id="PTHR33332">
    <property type="entry name" value="REVERSE TRANSCRIPTASE DOMAIN-CONTAINING PROTEIN"/>
    <property type="match status" value="1"/>
</dbReference>
<evidence type="ECO:0000313" key="3">
    <source>
        <dbReference type="Proteomes" id="UP000230750"/>
    </source>
</evidence>
<dbReference type="Pfam" id="PF00078">
    <property type="entry name" value="RVT_1"/>
    <property type="match status" value="1"/>
</dbReference>
<dbReference type="AlphaFoldDB" id="A0A2G8LGB9"/>
<dbReference type="InterPro" id="IPR000477">
    <property type="entry name" value="RT_dom"/>
</dbReference>
<evidence type="ECO:0000313" key="2">
    <source>
        <dbReference type="EMBL" id="PIK59295.1"/>
    </source>
</evidence>
<accession>A0A2G8LGB9</accession>
<keyword evidence="3" id="KW-1185">Reference proteome</keyword>
<proteinExistence type="predicted"/>
<dbReference type="PROSITE" id="PS50878">
    <property type="entry name" value="RT_POL"/>
    <property type="match status" value="1"/>
</dbReference>
<dbReference type="CDD" id="cd01650">
    <property type="entry name" value="RT_nLTR_like"/>
    <property type="match status" value="1"/>
</dbReference>
<dbReference type="OrthoDB" id="416454at2759"/>
<protein>
    <recommendedName>
        <fullName evidence="1">Reverse transcriptase domain-containing protein</fullName>
    </recommendedName>
</protein>
<dbReference type="EMBL" id="MRZV01000087">
    <property type="protein sequence ID" value="PIK59295.1"/>
    <property type="molecule type" value="Genomic_DNA"/>
</dbReference>
<gene>
    <name evidence="2" type="ORF">BSL78_03805</name>
</gene>
<dbReference type="Proteomes" id="UP000230750">
    <property type="component" value="Unassembled WGS sequence"/>
</dbReference>
<name>A0A2G8LGB9_STIJA</name>
<sequence length="484" mass="53876">MNSPASTCRLDPIPTSLLKNCIDVLLPTITKIVNLSLSNGHFPDSLKCAHITPLFKKGKIQNYLRNNKLLGEKQSAYRAHHSTETALLRVYNDLLLTADKGEEAILVLLDYSAAFDTINHDIFFQRLQNRYGVSGNALCWFKSYFTNRSQAVVVNDCISNVHKPVGGVPQGSVMGPLSFTMYTSPVEDIIKAHGMSGMLYADDTQVYAIKSGCDHGATLAKLGACISDIRSWSAANDMKLNDDKTELIHISSKFRTAAPIPSLKIGTTHVEPVNNARNLGVTFDKNLDMNQHINNICRSASSALHKIGKIRRCLDQQTAETLVHAFVSSRVDNCNSLLYGLPDQQVNKLQRIQNSAARLITRTKRSEHITPILRDLHWLSVKQRINFKILLLTFKCIHGLAPVYLQNLIRDYTPRCCLRSSSKSLLVTPPVCTKSYGSRSFQFSSAVLWNDLSIKVKEAQSVTSFKSLLKTHLFSVCSFLSFSA</sequence>
<evidence type="ECO:0000259" key="1">
    <source>
        <dbReference type="PROSITE" id="PS50878"/>
    </source>
</evidence>
<dbReference type="InterPro" id="IPR043502">
    <property type="entry name" value="DNA/RNA_pol_sf"/>
</dbReference>
<feature type="domain" description="Reverse transcriptase" evidence="1">
    <location>
        <begin position="1"/>
        <end position="283"/>
    </location>
</feature>
<organism evidence="2 3">
    <name type="scientific">Stichopus japonicus</name>
    <name type="common">Sea cucumber</name>
    <dbReference type="NCBI Taxonomy" id="307972"/>
    <lineage>
        <taxon>Eukaryota</taxon>
        <taxon>Metazoa</taxon>
        <taxon>Echinodermata</taxon>
        <taxon>Eleutherozoa</taxon>
        <taxon>Echinozoa</taxon>
        <taxon>Holothuroidea</taxon>
        <taxon>Aspidochirotacea</taxon>
        <taxon>Aspidochirotida</taxon>
        <taxon>Stichopodidae</taxon>
        <taxon>Apostichopus</taxon>
    </lineage>
</organism>
<dbReference type="SUPFAM" id="SSF56672">
    <property type="entry name" value="DNA/RNA polymerases"/>
    <property type="match status" value="1"/>
</dbReference>
<reference evidence="2 3" key="1">
    <citation type="journal article" date="2017" name="PLoS Biol.">
        <title>The sea cucumber genome provides insights into morphological evolution and visceral regeneration.</title>
        <authorList>
            <person name="Zhang X."/>
            <person name="Sun L."/>
            <person name="Yuan J."/>
            <person name="Sun Y."/>
            <person name="Gao Y."/>
            <person name="Zhang L."/>
            <person name="Li S."/>
            <person name="Dai H."/>
            <person name="Hamel J.F."/>
            <person name="Liu C."/>
            <person name="Yu Y."/>
            <person name="Liu S."/>
            <person name="Lin W."/>
            <person name="Guo K."/>
            <person name="Jin S."/>
            <person name="Xu P."/>
            <person name="Storey K.B."/>
            <person name="Huan P."/>
            <person name="Zhang T."/>
            <person name="Zhou Y."/>
            <person name="Zhang J."/>
            <person name="Lin C."/>
            <person name="Li X."/>
            <person name="Xing L."/>
            <person name="Huo D."/>
            <person name="Sun M."/>
            <person name="Wang L."/>
            <person name="Mercier A."/>
            <person name="Li F."/>
            <person name="Yang H."/>
            <person name="Xiang J."/>
        </authorList>
    </citation>
    <scope>NUCLEOTIDE SEQUENCE [LARGE SCALE GENOMIC DNA]</scope>
    <source>
        <strain evidence="2">Shaxun</strain>
        <tissue evidence="2">Muscle</tissue>
    </source>
</reference>